<evidence type="ECO:0000313" key="2">
    <source>
        <dbReference type="Proteomes" id="UP001589688"/>
    </source>
</evidence>
<accession>A0ABV5ZJ90</accession>
<keyword evidence="2" id="KW-1185">Reference proteome</keyword>
<reference evidence="1 2" key="1">
    <citation type="submission" date="2024-09" db="EMBL/GenBank/DDBJ databases">
        <authorList>
            <person name="Sun Q."/>
            <person name="Mori K."/>
        </authorList>
    </citation>
    <scope>NUCLEOTIDE SEQUENCE [LARGE SCALE GENOMIC DNA]</scope>
    <source>
        <strain evidence="1 2">ATCC 51272</strain>
    </source>
</reference>
<dbReference type="Pfam" id="PF06296">
    <property type="entry name" value="RelE"/>
    <property type="match status" value="1"/>
</dbReference>
<dbReference type="RefSeq" id="WP_027953240.1">
    <property type="nucleotide sequence ID" value="NZ_JBHLZF010000002.1"/>
</dbReference>
<proteinExistence type="predicted"/>
<gene>
    <name evidence="1" type="ORF">ACFFK8_06380</name>
</gene>
<name>A0ABV5ZJ90_9BACT</name>
<dbReference type="EMBL" id="JBHLZF010000002">
    <property type="protein sequence ID" value="MFB9897432.1"/>
    <property type="molecule type" value="Genomic_DNA"/>
</dbReference>
<dbReference type="InterPro" id="IPR009387">
    <property type="entry name" value="HigB-2"/>
</dbReference>
<dbReference type="Proteomes" id="UP001589688">
    <property type="component" value="Unassembled WGS sequence"/>
</dbReference>
<comment type="caution">
    <text evidence="1">The sequence shown here is derived from an EMBL/GenBank/DDBJ whole genome shotgun (WGS) entry which is preliminary data.</text>
</comment>
<protein>
    <submittedName>
        <fullName evidence="1">Type II toxin-antitoxin system RelE/ParE family toxin</fullName>
    </submittedName>
</protein>
<sequence>MSYSLRTIPSFDRDAKRLAKRYRSLRDDLSRLARELQQDPLQGTDLGGGIRKIRFAIASKQSGKRGGARVIVHVELLAQTDGGTVCFLALYDKSDRSTISDNAIRQLLIEAGIV</sequence>
<evidence type="ECO:0000313" key="1">
    <source>
        <dbReference type="EMBL" id="MFB9897432.1"/>
    </source>
</evidence>
<organism evidence="1 2">
    <name type="scientific">Hallella seregens ATCC 51272</name>
    <dbReference type="NCBI Taxonomy" id="1336250"/>
    <lineage>
        <taxon>Bacteria</taxon>
        <taxon>Pseudomonadati</taxon>
        <taxon>Bacteroidota</taxon>
        <taxon>Bacteroidia</taxon>
        <taxon>Bacteroidales</taxon>
        <taxon>Prevotellaceae</taxon>
        <taxon>Hallella</taxon>
    </lineage>
</organism>